<proteinExistence type="inferred from homology"/>
<evidence type="ECO:0000256" key="8">
    <source>
        <dbReference type="ARBA" id="ARBA00023125"/>
    </source>
</evidence>
<feature type="domain" description="C2H2-type" evidence="12">
    <location>
        <begin position="133"/>
        <end position="160"/>
    </location>
</feature>
<evidence type="ECO:0000256" key="3">
    <source>
        <dbReference type="ARBA" id="ARBA00022723"/>
    </source>
</evidence>
<evidence type="ECO:0000313" key="14">
    <source>
        <dbReference type="Proteomes" id="UP000499080"/>
    </source>
</evidence>
<dbReference type="GO" id="GO:0008270">
    <property type="term" value="F:zinc ion binding"/>
    <property type="evidence" value="ECO:0007669"/>
    <property type="project" value="UniProtKB-KW"/>
</dbReference>
<evidence type="ECO:0000259" key="12">
    <source>
        <dbReference type="PROSITE" id="PS50157"/>
    </source>
</evidence>
<feature type="domain" description="C2H2-type" evidence="12">
    <location>
        <begin position="161"/>
        <end position="188"/>
    </location>
</feature>
<feature type="domain" description="C2H2-type" evidence="12">
    <location>
        <begin position="189"/>
        <end position="215"/>
    </location>
</feature>
<protein>
    <submittedName>
        <fullName evidence="13">Zinc finger protein 16</fullName>
    </submittedName>
</protein>
<dbReference type="GO" id="GO:0005634">
    <property type="term" value="C:nucleus"/>
    <property type="evidence" value="ECO:0007669"/>
    <property type="project" value="UniProtKB-SubCell"/>
</dbReference>
<evidence type="ECO:0000256" key="6">
    <source>
        <dbReference type="ARBA" id="ARBA00022833"/>
    </source>
</evidence>
<keyword evidence="9" id="KW-0804">Transcription</keyword>
<dbReference type="GO" id="GO:0000981">
    <property type="term" value="F:DNA-binding transcription factor activity, RNA polymerase II-specific"/>
    <property type="evidence" value="ECO:0007669"/>
    <property type="project" value="TreeGrafter"/>
</dbReference>
<dbReference type="Gene3D" id="3.30.160.60">
    <property type="entry name" value="Classic Zinc Finger"/>
    <property type="match status" value="4"/>
</dbReference>
<keyword evidence="14" id="KW-1185">Reference proteome</keyword>
<evidence type="ECO:0000256" key="9">
    <source>
        <dbReference type="ARBA" id="ARBA00023163"/>
    </source>
</evidence>
<evidence type="ECO:0000256" key="11">
    <source>
        <dbReference type="PROSITE-ProRule" id="PRU00042"/>
    </source>
</evidence>
<dbReference type="PANTHER" id="PTHR23235">
    <property type="entry name" value="KRUEPPEL-LIKE TRANSCRIPTION FACTOR"/>
    <property type="match status" value="1"/>
</dbReference>
<evidence type="ECO:0000313" key="13">
    <source>
        <dbReference type="EMBL" id="GBM88544.1"/>
    </source>
</evidence>
<evidence type="ECO:0000256" key="10">
    <source>
        <dbReference type="ARBA" id="ARBA00023242"/>
    </source>
</evidence>
<keyword evidence="3" id="KW-0479">Metal-binding</keyword>
<keyword evidence="4" id="KW-0677">Repeat</keyword>
<evidence type="ECO:0000256" key="2">
    <source>
        <dbReference type="ARBA" id="ARBA00006991"/>
    </source>
</evidence>
<dbReference type="PROSITE" id="PS50157">
    <property type="entry name" value="ZINC_FINGER_C2H2_2"/>
    <property type="match status" value="4"/>
</dbReference>
<dbReference type="OrthoDB" id="3437960at2759"/>
<dbReference type="SMART" id="SM00355">
    <property type="entry name" value="ZnF_C2H2"/>
    <property type="match status" value="4"/>
</dbReference>
<evidence type="ECO:0000256" key="7">
    <source>
        <dbReference type="ARBA" id="ARBA00023015"/>
    </source>
</evidence>
<dbReference type="FunFam" id="3.30.160.60:FF:000110">
    <property type="entry name" value="Zinc finger protein-like"/>
    <property type="match status" value="1"/>
</dbReference>
<evidence type="ECO:0000256" key="4">
    <source>
        <dbReference type="ARBA" id="ARBA00022737"/>
    </source>
</evidence>
<dbReference type="FunFam" id="3.30.160.60:FF:000176">
    <property type="entry name" value="zinc finger protein 70"/>
    <property type="match status" value="1"/>
</dbReference>
<keyword evidence="6" id="KW-0862">Zinc</keyword>
<feature type="domain" description="C2H2-type" evidence="12">
    <location>
        <begin position="105"/>
        <end position="132"/>
    </location>
</feature>
<dbReference type="PROSITE" id="PS00028">
    <property type="entry name" value="ZINC_FINGER_C2H2_1"/>
    <property type="match status" value="4"/>
</dbReference>
<evidence type="ECO:0000256" key="5">
    <source>
        <dbReference type="ARBA" id="ARBA00022771"/>
    </source>
</evidence>
<dbReference type="EMBL" id="BGPR01110265">
    <property type="protein sequence ID" value="GBM88544.1"/>
    <property type="molecule type" value="Genomic_DNA"/>
</dbReference>
<dbReference type="InterPro" id="IPR036236">
    <property type="entry name" value="Znf_C2H2_sf"/>
</dbReference>
<dbReference type="PANTHER" id="PTHR23235:SF152">
    <property type="entry name" value="SI:DKEY-210J14.3"/>
    <property type="match status" value="1"/>
</dbReference>
<organism evidence="13 14">
    <name type="scientific">Araneus ventricosus</name>
    <name type="common">Orbweaver spider</name>
    <name type="synonym">Epeira ventricosa</name>
    <dbReference type="NCBI Taxonomy" id="182803"/>
    <lineage>
        <taxon>Eukaryota</taxon>
        <taxon>Metazoa</taxon>
        <taxon>Ecdysozoa</taxon>
        <taxon>Arthropoda</taxon>
        <taxon>Chelicerata</taxon>
        <taxon>Arachnida</taxon>
        <taxon>Araneae</taxon>
        <taxon>Araneomorphae</taxon>
        <taxon>Entelegynae</taxon>
        <taxon>Araneoidea</taxon>
        <taxon>Araneidae</taxon>
        <taxon>Araneus</taxon>
    </lineage>
</organism>
<keyword evidence="5 11" id="KW-0863">Zinc-finger</keyword>
<reference evidence="13 14" key="1">
    <citation type="journal article" date="2019" name="Sci. Rep.">
        <title>Orb-weaving spider Araneus ventricosus genome elucidates the spidroin gene catalogue.</title>
        <authorList>
            <person name="Kono N."/>
            <person name="Nakamura H."/>
            <person name="Ohtoshi R."/>
            <person name="Moran D.A.P."/>
            <person name="Shinohara A."/>
            <person name="Yoshida Y."/>
            <person name="Fujiwara M."/>
            <person name="Mori M."/>
            <person name="Tomita M."/>
            <person name="Arakawa K."/>
        </authorList>
    </citation>
    <scope>NUCLEOTIDE SEQUENCE [LARGE SCALE GENOMIC DNA]</scope>
</reference>
<dbReference type="Proteomes" id="UP000499080">
    <property type="component" value="Unassembled WGS sequence"/>
</dbReference>
<dbReference type="FunFam" id="3.30.160.60:FF:000322">
    <property type="entry name" value="GDNF-inducible zinc finger protein 1"/>
    <property type="match status" value="1"/>
</dbReference>
<keyword evidence="10" id="KW-0539">Nucleus</keyword>
<dbReference type="Pfam" id="PF00096">
    <property type="entry name" value="zf-C2H2"/>
    <property type="match status" value="4"/>
</dbReference>
<dbReference type="SUPFAM" id="SSF57667">
    <property type="entry name" value="beta-beta-alpha zinc fingers"/>
    <property type="match status" value="2"/>
</dbReference>
<comment type="subcellular location">
    <subcellularLocation>
        <location evidence="1">Nucleus</location>
    </subcellularLocation>
</comment>
<sequence length="215" mass="24520">MPESYEGSEKGIFLYHTDIPMTADYTDNCCFSCGHRDDDEVGIIQNDEELQNNILPGEVFKASDNRNSEFCNSGELLLPVNDKCTVVGPSSTNAKVQWHLYDGLFVCPRCGKGFIRKNNLVPHYRTHAGEKPFSCDKCVKRYSQSNDLAKHRRTHTGEKTFACDNCVKTYSQSNDLARHRRSHTGEKHYKCSICGKAFSQSSSRNKHYENVHNRR</sequence>
<keyword evidence="8" id="KW-0238">DNA-binding</keyword>
<comment type="caution">
    <text evidence="13">The sequence shown here is derived from an EMBL/GenBank/DDBJ whole genome shotgun (WGS) entry which is preliminary data.</text>
</comment>
<comment type="similarity">
    <text evidence="2">Belongs to the krueppel C2H2-type zinc-finger protein family.</text>
</comment>
<evidence type="ECO:0000256" key="1">
    <source>
        <dbReference type="ARBA" id="ARBA00004123"/>
    </source>
</evidence>
<name>A0A4Y2JF49_ARAVE</name>
<dbReference type="AlphaFoldDB" id="A0A4Y2JF49"/>
<dbReference type="InterPro" id="IPR013087">
    <property type="entry name" value="Znf_C2H2_type"/>
</dbReference>
<gene>
    <name evidence="13" type="primary">ZNF16_0</name>
    <name evidence="13" type="ORF">AVEN_240071_1</name>
</gene>
<keyword evidence="7" id="KW-0805">Transcription regulation</keyword>
<accession>A0A4Y2JF49</accession>
<dbReference type="FunFam" id="3.30.160.60:FF:001480">
    <property type="entry name" value="Si:cabz01071911.3"/>
    <property type="match status" value="1"/>
</dbReference>
<dbReference type="GO" id="GO:0000978">
    <property type="term" value="F:RNA polymerase II cis-regulatory region sequence-specific DNA binding"/>
    <property type="evidence" value="ECO:0007669"/>
    <property type="project" value="TreeGrafter"/>
</dbReference>